<dbReference type="SUPFAM" id="SSF52113">
    <property type="entry name" value="BRCT domain"/>
    <property type="match status" value="1"/>
</dbReference>
<dbReference type="Gene3D" id="3.40.50.10190">
    <property type="entry name" value="BRCT domain"/>
    <property type="match status" value="2"/>
</dbReference>
<proteinExistence type="predicted"/>
<feature type="compositionally biased region" description="Low complexity" evidence="4">
    <location>
        <begin position="409"/>
        <end position="424"/>
    </location>
</feature>
<dbReference type="PROSITE" id="PS50172">
    <property type="entry name" value="BRCT"/>
    <property type="match status" value="1"/>
</dbReference>
<dbReference type="PANTHER" id="PTHR23196:SF1">
    <property type="entry name" value="PAX-INTERACTING PROTEIN 1"/>
    <property type="match status" value="1"/>
</dbReference>
<comment type="subcellular location">
    <subcellularLocation>
        <location evidence="1">Nucleus</location>
    </subcellularLocation>
</comment>
<evidence type="ECO:0000259" key="5">
    <source>
        <dbReference type="PROSITE" id="PS50172"/>
    </source>
</evidence>
<feature type="compositionally biased region" description="Polar residues" evidence="4">
    <location>
        <begin position="251"/>
        <end position="264"/>
    </location>
</feature>
<feature type="compositionally biased region" description="Basic and acidic residues" evidence="4">
    <location>
        <begin position="60"/>
        <end position="69"/>
    </location>
</feature>
<dbReference type="GO" id="GO:0005634">
    <property type="term" value="C:nucleus"/>
    <property type="evidence" value="ECO:0007669"/>
    <property type="project" value="UniProtKB-SubCell"/>
</dbReference>
<feature type="compositionally biased region" description="Basic and acidic residues" evidence="4">
    <location>
        <begin position="193"/>
        <end position="203"/>
    </location>
</feature>
<evidence type="ECO:0000256" key="4">
    <source>
        <dbReference type="SAM" id="MobiDB-lite"/>
    </source>
</evidence>
<dbReference type="PANTHER" id="PTHR23196">
    <property type="entry name" value="PAX TRANSCRIPTION ACTIVATION DOMAIN INTERACTING PROTEIN"/>
    <property type="match status" value="1"/>
</dbReference>
<evidence type="ECO:0000313" key="6">
    <source>
        <dbReference type="EMBL" id="KAF9585970.1"/>
    </source>
</evidence>
<dbReference type="OrthoDB" id="342264at2759"/>
<evidence type="ECO:0000256" key="1">
    <source>
        <dbReference type="ARBA" id="ARBA00004123"/>
    </source>
</evidence>
<feature type="region of interest" description="Disordered" evidence="4">
    <location>
        <begin position="319"/>
        <end position="449"/>
    </location>
</feature>
<dbReference type="CDD" id="cd17744">
    <property type="entry name" value="BRCT_MDC1_rpt1"/>
    <property type="match status" value="1"/>
</dbReference>
<protein>
    <recommendedName>
        <fullName evidence="5">BRCT domain-containing protein</fullName>
    </recommendedName>
</protein>
<dbReference type="InterPro" id="IPR051579">
    <property type="entry name" value="DDR_Transcriptional_Reg"/>
</dbReference>
<organism evidence="6 7">
    <name type="scientific">Lunasporangiospora selenospora</name>
    <dbReference type="NCBI Taxonomy" id="979761"/>
    <lineage>
        <taxon>Eukaryota</taxon>
        <taxon>Fungi</taxon>
        <taxon>Fungi incertae sedis</taxon>
        <taxon>Mucoromycota</taxon>
        <taxon>Mortierellomycotina</taxon>
        <taxon>Mortierellomycetes</taxon>
        <taxon>Mortierellales</taxon>
        <taxon>Mortierellaceae</taxon>
        <taxon>Lunasporangiospora</taxon>
    </lineage>
</organism>
<evidence type="ECO:0000313" key="7">
    <source>
        <dbReference type="Proteomes" id="UP000780801"/>
    </source>
</evidence>
<keyword evidence="7" id="KW-1185">Reference proteome</keyword>
<dbReference type="Proteomes" id="UP000780801">
    <property type="component" value="Unassembled WGS sequence"/>
</dbReference>
<evidence type="ECO:0000256" key="2">
    <source>
        <dbReference type="ARBA" id="ARBA00022763"/>
    </source>
</evidence>
<accession>A0A9P6KIN2</accession>
<dbReference type="InterPro" id="IPR036420">
    <property type="entry name" value="BRCT_dom_sf"/>
</dbReference>
<dbReference type="EMBL" id="JAABOA010000092">
    <property type="protein sequence ID" value="KAF9585970.1"/>
    <property type="molecule type" value="Genomic_DNA"/>
</dbReference>
<gene>
    <name evidence="6" type="ORF">BGW38_010738</name>
</gene>
<dbReference type="InterPro" id="IPR001357">
    <property type="entry name" value="BRCT_dom"/>
</dbReference>
<sequence length="713" mass="79304">MPKVKLCDFVVFTLEIIAEDERANLPHRNKKHPEIQEAVDGTRRYYREKTLGPNSPNPLDDSRSAKDPAPHPTRCLVPDYQLTSNYECSEEIEPSGNTIIMADLTLPAERDLTQNAFYAGELDAPTTNSKEMLPSSLIRNGPSRPSGYGVDYLQASDSQACDGDDLHEAPTQIYVPLEDVLETHEQVSSTPEDLLRERDSPRYSEVDVVKATQEKEDTGLEEPIDKWDKRSTLLLPNDNRPTAEGDLIGDDNTSLSPTTNLDNTSTVHQAKNNVIIDSTEDMENSDEAIAATQLLTETDSTSASPILGPLRVATADDLVDSQHQQPHWLEPSPTRKSTSEIEATLLWSRKQATPRQSPDPEDPEPWSRQHTRSPSVAVTEAEDITTPLLTTEAPSDVTSGLDQMSMRTGRLGSISRVRSSSRSGFKPPMEKSPKHPADHDSDEEVPPKPSKLIKMESVGDIVPSGSSYQSQTQTRPTPLRTLGRRVTQDLELRKPSVAISGSKLDKKSINNIVIRLGGTIKDSVKDSTVLVFNGEARTPKQLCALVQGIPIVTELWLNESNIRGKFLPYDDYLWKDDDFDRKFNCNFAEACQRAKEHRSNGVQLLRGYEFLIFSRGTSTQANNEDRDHLITTDDALSLTNMVEACGGKVVKKEPKNPGSHVFIVGPTAYCKRSQSMIDRGFTVVKKEFILSLILKQDTELDFDSHLVSYPEQD</sequence>
<dbReference type="Pfam" id="PF00533">
    <property type="entry name" value="BRCT"/>
    <property type="match status" value="1"/>
</dbReference>
<evidence type="ECO:0000256" key="3">
    <source>
        <dbReference type="ARBA" id="ARBA00023242"/>
    </source>
</evidence>
<keyword evidence="3" id="KW-0539">Nucleus</keyword>
<feature type="domain" description="BRCT" evidence="5">
    <location>
        <begin position="487"/>
        <end position="574"/>
    </location>
</feature>
<dbReference type="AlphaFoldDB" id="A0A9P6KIN2"/>
<feature type="compositionally biased region" description="Basic and acidic residues" evidence="4">
    <location>
        <begin position="428"/>
        <end position="439"/>
    </location>
</feature>
<feature type="region of interest" description="Disordered" evidence="4">
    <location>
        <begin position="184"/>
        <end position="203"/>
    </location>
</feature>
<feature type="region of interest" description="Disordered" evidence="4">
    <location>
        <begin position="48"/>
        <end position="74"/>
    </location>
</feature>
<comment type="caution">
    <text evidence="6">The sequence shown here is derived from an EMBL/GenBank/DDBJ whole genome shotgun (WGS) entry which is preliminary data.</text>
</comment>
<feature type="region of interest" description="Disordered" evidence="4">
    <location>
        <begin position="232"/>
        <end position="264"/>
    </location>
</feature>
<feature type="compositionally biased region" description="Polar residues" evidence="4">
    <location>
        <begin position="387"/>
        <end position="406"/>
    </location>
</feature>
<reference evidence="6" key="1">
    <citation type="journal article" date="2020" name="Fungal Divers.">
        <title>Resolving the Mortierellaceae phylogeny through synthesis of multi-gene phylogenetics and phylogenomics.</title>
        <authorList>
            <person name="Vandepol N."/>
            <person name="Liber J."/>
            <person name="Desiro A."/>
            <person name="Na H."/>
            <person name="Kennedy M."/>
            <person name="Barry K."/>
            <person name="Grigoriev I.V."/>
            <person name="Miller A.N."/>
            <person name="O'Donnell K."/>
            <person name="Stajich J.E."/>
            <person name="Bonito G."/>
        </authorList>
    </citation>
    <scope>NUCLEOTIDE SEQUENCE</scope>
    <source>
        <strain evidence="6">KOD1015</strain>
    </source>
</reference>
<dbReference type="SMART" id="SM00292">
    <property type="entry name" value="BRCT"/>
    <property type="match status" value="2"/>
</dbReference>
<name>A0A9P6KIN2_9FUNG</name>
<dbReference type="GO" id="GO:0006974">
    <property type="term" value="P:DNA damage response"/>
    <property type="evidence" value="ECO:0007669"/>
    <property type="project" value="UniProtKB-KW"/>
</dbReference>
<keyword evidence="2" id="KW-0227">DNA damage</keyword>